<dbReference type="EMBL" id="AC146546">
    <property type="protein sequence ID" value="AAX95820.1"/>
    <property type="molecule type" value="Genomic_DNA"/>
</dbReference>
<name>Q53K91_ORYSJ</name>
<feature type="compositionally biased region" description="Basic and acidic residues" evidence="2">
    <location>
        <begin position="120"/>
        <end position="132"/>
    </location>
</feature>
<keyword evidence="1" id="KW-0175">Coiled coil</keyword>
<protein>
    <submittedName>
        <fullName evidence="3">Retrotransposon protein, putative, Ty3-gypsy sub-class</fullName>
    </submittedName>
    <submittedName>
        <fullName evidence="4">Retrotransposon protein, putative, Ty3-gypsy subclass</fullName>
    </submittedName>
</protein>
<evidence type="ECO:0000313" key="4">
    <source>
        <dbReference type="EMBL" id="ABA93142.1"/>
    </source>
</evidence>
<reference evidence="4" key="3">
    <citation type="submission" date="2005-04" db="EMBL/GenBank/DDBJ databases">
        <authorList>
            <person name="Buell C.R."/>
            <person name="Wing R.A."/>
            <person name="McCombie W.A."/>
            <person name="Ouyang S."/>
        </authorList>
    </citation>
    <scope>NUCLEOTIDE SEQUENCE</scope>
</reference>
<sequence length="294" mass="31104">MGEAAWEQRRARGSSTKAKNKRGGHGERFIGGGGGGHGRGAPDFAGDVGGWRRGRRGPEGAGCGGFDGGGDVGAGGRRKGTTPTGGAHLSASWGEREGWLRPAHKEKRRAAAGWTGPTAQEKEKGGKRKGELKGVTARDLAEVQEDLQKMRVLVAGNERQLQGLENRMSELENNLSEIRGSLRVTYTGLHQLAGECGVTTTIPANPDKFSPTTSLVELATAMEAIPSKHAARIGEKTSNGMYTGACHVLACVKLAHVELDLQKILDQGAASDTRKDVMEEVGNMGESILPLFEE</sequence>
<accession>Q53K91</accession>
<organism evidence="3">
    <name type="scientific">Oryza sativa subsp. japonica</name>
    <name type="common">Rice</name>
    <dbReference type="NCBI Taxonomy" id="39947"/>
    <lineage>
        <taxon>Eukaryota</taxon>
        <taxon>Viridiplantae</taxon>
        <taxon>Streptophyta</taxon>
        <taxon>Embryophyta</taxon>
        <taxon>Tracheophyta</taxon>
        <taxon>Spermatophyta</taxon>
        <taxon>Magnoliopsida</taxon>
        <taxon>Liliopsida</taxon>
        <taxon>Poales</taxon>
        <taxon>Poaceae</taxon>
        <taxon>BOP clade</taxon>
        <taxon>Oryzoideae</taxon>
        <taxon>Oryzeae</taxon>
        <taxon>Oryzinae</taxon>
        <taxon>Oryza</taxon>
        <taxon>Oryza sativa</taxon>
    </lineage>
</organism>
<evidence type="ECO:0000256" key="1">
    <source>
        <dbReference type="SAM" id="Coils"/>
    </source>
</evidence>
<feature type="compositionally biased region" description="Basic and acidic residues" evidence="2">
    <location>
        <begin position="1"/>
        <end position="10"/>
    </location>
</feature>
<dbReference type="AlphaFoldDB" id="Q53K91"/>
<reference evidence="4" key="2">
    <citation type="journal article" date="2005" name="BMC Biol.">
        <title>The sequence of rice chromosomes 11 and 12, rich in disease resistance genes and recent gene duplications.</title>
        <authorList>
            <consortium name="The rice chromosomes 11 and 12 sequencing consortia"/>
        </authorList>
    </citation>
    <scope>NUCLEOTIDE SEQUENCE [LARGE SCALE GENOMIC DNA]</scope>
</reference>
<reference evidence="3" key="1">
    <citation type="submission" date="2003-08" db="EMBL/GenBank/DDBJ databases">
        <authorList>
            <person name="Buell C."/>
            <person name="Yuan Q."/>
            <person name="Ouyang S."/>
            <person name="Liu J."/>
            <person name="Wang A."/>
            <person name="Maiti R."/>
            <person name="Hamilton J."/>
            <person name="Jones K."/>
            <person name="Tallon L."/>
            <person name="Feldblyum T."/>
            <person name="Tsitrin T."/>
            <person name="Bera J."/>
            <person name="Kim M."/>
            <person name="Jin S."/>
            <person name="Fadrosh D."/>
            <person name="Vuong H."/>
            <person name="Overton II L."/>
            <person name="Reardon M."/>
            <person name="Weaver B."/>
            <person name="Johri S."/>
            <person name="Lewis M."/>
            <person name="Utterback T."/>
            <person name="Van Aken S."/>
            <person name="Wortman J."/>
            <person name="Haas B."/>
            <person name="Koo H."/>
            <person name="Zismann V."/>
            <person name="Hsiao J."/>
            <person name="Iobst S."/>
            <person name="de Vazeilles A."/>
            <person name="White O."/>
            <person name="Salzberg S."/>
            <person name="Fraser C."/>
        </authorList>
    </citation>
    <scope>NUCLEOTIDE SEQUENCE</scope>
</reference>
<gene>
    <name evidence="3" type="ordered locus">LOC_Os11g22230</name>
</gene>
<dbReference type="EMBL" id="DP000010">
    <property type="protein sequence ID" value="ABA93142.1"/>
    <property type="molecule type" value="Genomic_DNA"/>
</dbReference>
<evidence type="ECO:0000256" key="2">
    <source>
        <dbReference type="SAM" id="MobiDB-lite"/>
    </source>
</evidence>
<reference evidence="3" key="4">
    <citation type="submission" date="2005-04" db="EMBL/GenBank/DDBJ databases">
        <authorList>
            <person name="Buell R."/>
        </authorList>
    </citation>
    <scope>NUCLEOTIDE SEQUENCE</scope>
</reference>
<proteinExistence type="predicted"/>
<feature type="coiled-coil region" evidence="1">
    <location>
        <begin position="140"/>
        <end position="181"/>
    </location>
</feature>
<feature type="region of interest" description="Disordered" evidence="2">
    <location>
        <begin position="1"/>
        <end position="132"/>
    </location>
</feature>
<feature type="compositionally biased region" description="Gly residues" evidence="2">
    <location>
        <begin position="59"/>
        <end position="75"/>
    </location>
</feature>
<feature type="compositionally biased region" description="Gly residues" evidence="2">
    <location>
        <begin position="29"/>
        <end position="39"/>
    </location>
</feature>
<evidence type="ECO:0000313" key="3">
    <source>
        <dbReference type="EMBL" id="AAX95820.1"/>
    </source>
</evidence>